<dbReference type="AlphaFoldDB" id="A0AAU8RKV0"/>
<evidence type="ECO:0000313" key="3">
    <source>
        <dbReference type="Proteomes" id="UP000030786"/>
    </source>
</evidence>
<feature type="transmembrane region" description="Helical" evidence="1">
    <location>
        <begin position="203"/>
        <end position="220"/>
    </location>
</feature>
<feature type="transmembrane region" description="Helical" evidence="1">
    <location>
        <begin position="162"/>
        <end position="183"/>
    </location>
</feature>
<reference evidence="2 3" key="1">
    <citation type="journal article" date="2014" name="Environ. Microbiol.">
        <title>Contrasting genomic patterns and infection strategies of two co-existing Bacteroidetes podovirus genera.</title>
        <authorList>
            <person name="Holmfeldt K."/>
            <person name="Howard-Varona C."/>
            <person name="Solonenko N."/>
            <person name="Sullivan M.B."/>
        </authorList>
    </citation>
    <scope>NUCLEOTIDE SEQUENCE [LARGE SCALE GENOMIC DNA]</scope>
    <source>
        <strain evidence="2 3">18</strain>
    </source>
</reference>
<dbReference type="Proteomes" id="UP000030786">
    <property type="component" value="Chromosome"/>
</dbReference>
<keyword evidence="1" id="KW-1133">Transmembrane helix</keyword>
<feature type="transmembrane region" description="Helical" evidence="1">
    <location>
        <begin position="76"/>
        <end position="94"/>
    </location>
</feature>
<gene>
    <name evidence="2" type="ORF">M666_00325</name>
</gene>
<name>A0AAU8RKV0_9FLAO</name>
<keyword evidence="1" id="KW-0472">Membrane</keyword>
<evidence type="ECO:0000256" key="1">
    <source>
        <dbReference type="SAM" id="Phobius"/>
    </source>
</evidence>
<accession>A0AAU8RKV0</accession>
<proteinExistence type="predicted"/>
<evidence type="ECO:0000313" key="2">
    <source>
        <dbReference type="EMBL" id="AIZ40157.1"/>
    </source>
</evidence>
<sequence length="228" mass="27421">MIDILDKILENSFLPLYCLTTFVSLYNYNKYFDTSLKYLPILFMYTLLNESLGTFIKYNPDFNPIISGFYSDHSQALYNAYNFIFFGYFFFVYWSFIKSKRRKIKFISFIYVLICIINIFFQNPVLDSLILMYITGSIILIYIISIYFRLDNKILRTKFSKHSLVFWLSIGLLIFYSGFIPIIIYYSNTSFQNIEIYHNVRRLHIILVDIMYIFFIYGFIQMKGKLKV</sequence>
<organism evidence="2 3">
    <name type="scientific">Cellulophaga baltica 18</name>
    <dbReference type="NCBI Taxonomy" id="1348584"/>
    <lineage>
        <taxon>Bacteria</taxon>
        <taxon>Pseudomonadati</taxon>
        <taxon>Bacteroidota</taxon>
        <taxon>Flavobacteriia</taxon>
        <taxon>Flavobacteriales</taxon>
        <taxon>Flavobacteriaceae</taxon>
        <taxon>Cellulophaga</taxon>
    </lineage>
</organism>
<feature type="transmembrane region" description="Helical" evidence="1">
    <location>
        <begin position="130"/>
        <end position="150"/>
    </location>
</feature>
<dbReference type="KEGG" id="cbat:M666_00325"/>
<protein>
    <submittedName>
        <fullName evidence="2">Uncharacterized protein</fullName>
    </submittedName>
</protein>
<feature type="transmembrane region" description="Helical" evidence="1">
    <location>
        <begin position="106"/>
        <end position="124"/>
    </location>
</feature>
<keyword evidence="1" id="KW-0812">Transmembrane</keyword>
<dbReference type="EMBL" id="CP009976">
    <property type="protein sequence ID" value="AIZ40157.1"/>
    <property type="molecule type" value="Genomic_DNA"/>
</dbReference>
<feature type="transmembrane region" description="Helical" evidence="1">
    <location>
        <begin position="36"/>
        <end position="56"/>
    </location>
</feature>